<keyword evidence="2" id="KW-1185">Reference proteome</keyword>
<sequence>MAFFLSNSNSFDRLRCSTHKIRQDSVVQSQRGFHVGLGEREKALLSDDPALTKFRSYKPSVRKIKKIGDALTIVVAAACCYEIYQHIVQKKTA</sequence>
<accession>A0A0K9PDM6</accession>
<dbReference type="Proteomes" id="UP000036987">
    <property type="component" value="Unassembled WGS sequence"/>
</dbReference>
<dbReference type="EMBL" id="LFYR01000981">
    <property type="protein sequence ID" value="KMZ66325.1"/>
    <property type="molecule type" value="Genomic_DNA"/>
</dbReference>
<organism evidence="1 2">
    <name type="scientific">Zostera marina</name>
    <name type="common">Eelgrass</name>
    <dbReference type="NCBI Taxonomy" id="29655"/>
    <lineage>
        <taxon>Eukaryota</taxon>
        <taxon>Viridiplantae</taxon>
        <taxon>Streptophyta</taxon>
        <taxon>Embryophyta</taxon>
        <taxon>Tracheophyta</taxon>
        <taxon>Spermatophyta</taxon>
        <taxon>Magnoliopsida</taxon>
        <taxon>Liliopsida</taxon>
        <taxon>Zosteraceae</taxon>
        <taxon>Zostera</taxon>
    </lineage>
</organism>
<reference evidence="2" key="1">
    <citation type="journal article" date="2016" name="Nature">
        <title>The genome of the seagrass Zostera marina reveals angiosperm adaptation to the sea.</title>
        <authorList>
            <person name="Olsen J.L."/>
            <person name="Rouze P."/>
            <person name="Verhelst B."/>
            <person name="Lin Y.-C."/>
            <person name="Bayer T."/>
            <person name="Collen J."/>
            <person name="Dattolo E."/>
            <person name="De Paoli E."/>
            <person name="Dittami S."/>
            <person name="Maumus F."/>
            <person name="Michel G."/>
            <person name="Kersting A."/>
            <person name="Lauritano C."/>
            <person name="Lohaus R."/>
            <person name="Toepel M."/>
            <person name="Tonon T."/>
            <person name="Vanneste K."/>
            <person name="Amirebrahimi M."/>
            <person name="Brakel J."/>
            <person name="Bostroem C."/>
            <person name="Chovatia M."/>
            <person name="Grimwood J."/>
            <person name="Jenkins J.W."/>
            <person name="Jueterbock A."/>
            <person name="Mraz A."/>
            <person name="Stam W.T."/>
            <person name="Tice H."/>
            <person name="Bornberg-Bauer E."/>
            <person name="Green P.J."/>
            <person name="Pearson G.A."/>
            <person name="Procaccini G."/>
            <person name="Duarte C.M."/>
            <person name="Schmutz J."/>
            <person name="Reusch T.B.H."/>
            <person name="Van de Peer Y."/>
        </authorList>
    </citation>
    <scope>NUCLEOTIDE SEQUENCE [LARGE SCALE GENOMIC DNA]</scope>
    <source>
        <strain evidence="2">cv. Finnish</strain>
    </source>
</reference>
<dbReference type="InterPro" id="IPR034573">
    <property type="entry name" value="SDH7"/>
</dbReference>
<proteinExistence type="predicted"/>
<evidence type="ECO:0000313" key="1">
    <source>
        <dbReference type="EMBL" id="KMZ66325.1"/>
    </source>
</evidence>
<dbReference type="PANTHER" id="PTHR36041">
    <property type="entry name" value="SUCCINATE DEHYDROGENASE SUBUNIT 7A, MITOCHONDRIAL-RELATED"/>
    <property type="match status" value="1"/>
</dbReference>
<protein>
    <submittedName>
        <fullName evidence="1">Uncharacterized protein</fullName>
    </submittedName>
</protein>
<gene>
    <name evidence="1" type="ORF">ZOSMA_2G03420</name>
</gene>
<dbReference type="GO" id="GO:0045273">
    <property type="term" value="C:respiratory chain complex II (succinate dehydrogenase)"/>
    <property type="evidence" value="ECO:0007669"/>
    <property type="project" value="InterPro"/>
</dbReference>
<comment type="caution">
    <text evidence="1">The sequence shown here is derived from an EMBL/GenBank/DDBJ whole genome shotgun (WGS) entry which is preliminary data.</text>
</comment>
<dbReference type="AlphaFoldDB" id="A0A0K9PDM6"/>
<name>A0A0K9PDM6_ZOSMR</name>
<dbReference type="PANTHER" id="PTHR36041:SF2">
    <property type="entry name" value="SUCCINATE DEHYDROGENASE SUBUNIT 7A, MITOCHONDRIAL-RELATED"/>
    <property type="match status" value="1"/>
</dbReference>
<dbReference type="OrthoDB" id="684848at2759"/>
<evidence type="ECO:0000313" key="2">
    <source>
        <dbReference type="Proteomes" id="UP000036987"/>
    </source>
</evidence>